<evidence type="ECO:0000256" key="2">
    <source>
        <dbReference type="SAM" id="Phobius"/>
    </source>
</evidence>
<dbReference type="eggNOG" id="ENOG502T41C">
    <property type="taxonomic scope" value="Eukaryota"/>
</dbReference>
<comment type="caution">
    <text evidence="3">The sequence shown here is derived from an EMBL/GenBank/DDBJ whole genome shotgun (WGS) entry which is preliminary data.</text>
</comment>
<organism evidence="3 4">
    <name type="scientific">Candida maltosa (strain Xu316)</name>
    <name type="common">Yeast</name>
    <dbReference type="NCBI Taxonomy" id="1245528"/>
    <lineage>
        <taxon>Eukaryota</taxon>
        <taxon>Fungi</taxon>
        <taxon>Dikarya</taxon>
        <taxon>Ascomycota</taxon>
        <taxon>Saccharomycotina</taxon>
        <taxon>Pichiomycetes</taxon>
        <taxon>Debaryomycetaceae</taxon>
        <taxon>Candida/Lodderomyces clade</taxon>
        <taxon>Candida</taxon>
    </lineage>
</organism>
<proteinExistence type="predicted"/>
<dbReference type="OrthoDB" id="4084695at2759"/>
<dbReference type="STRING" id="1245528.M3J1L1"/>
<dbReference type="AlphaFoldDB" id="M3J1L1"/>
<keyword evidence="2" id="KW-0472">Membrane</keyword>
<feature type="compositionally biased region" description="Polar residues" evidence="1">
    <location>
        <begin position="122"/>
        <end position="131"/>
    </location>
</feature>
<reference evidence="3 4" key="1">
    <citation type="submission" date="2013-02" db="EMBL/GenBank/DDBJ databases">
        <title>Genome sequence of Candida maltosa Xu316, a potential industrial strain for xylitol and ethanol production.</title>
        <authorList>
            <person name="Yu J."/>
            <person name="Wang Q."/>
            <person name="Geng X."/>
            <person name="Bao W."/>
            <person name="He P."/>
            <person name="Cai J."/>
        </authorList>
    </citation>
    <scope>NUCLEOTIDE SEQUENCE [LARGE SCALE GENOMIC DNA]</scope>
    <source>
        <strain evidence="4">Xu316</strain>
    </source>
</reference>
<feature type="transmembrane region" description="Helical" evidence="2">
    <location>
        <begin position="206"/>
        <end position="222"/>
    </location>
</feature>
<dbReference type="EMBL" id="AOGT01002337">
    <property type="protein sequence ID" value="EMG45753.1"/>
    <property type="molecule type" value="Genomic_DNA"/>
</dbReference>
<evidence type="ECO:0000313" key="4">
    <source>
        <dbReference type="Proteomes" id="UP000011777"/>
    </source>
</evidence>
<dbReference type="Proteomes" id="UP000011777">
    <property type="component" value="Unassembled WGS sequence"/>
</dbReference>
<accession>M3J1L1</accession>
<keyword evidence="2" id="KW-0812">Transmembrane</keyword>
<dbReference type="HOGENOM" id="CLU_077705_0_0_1"/>
<name>M3J1L1_CANMX</name>
<protein>
    <submittedName>
        <fullName evidence="3">Uncharacterized protein</fullName>
    </submittedName>
</protein>
<dbReference type="OMA" id="EDIEHDN"/>
<evidence type="ECO:0000256" key="1">
    <source>
        <dbReference type="SAM" id="MobiDB-lite"/>
    </source>
</evidence>
<keyword evidence="2" id="KW-1133">Transmembrane helix</keyword>
<feature type="region of interest" description="Disordered" evidence="1">
    <location>
        <begin position="106"/>
        <end position="143"/>
    </location>
</feature>
<keyword evidence="4" id="KW-1185">Reference proteome</keyword>
<gene>
    <name evidence="3" type="ORF">G210_4040</name>
</gene>
<sequence>MIRTSIKPIATIARTRFVHSSRIILAKGDSSTIDSYRLPSQTSINEWDFKYDFVPKTSSPKVPPLTKEAVKQDIAQEKAKSVERELFAKESNSSIKVEANNAAVVHGGESVGAEPVLKEDTSSAPIDTSRPNAKPKSTKSANHDQYVQSSVNPNINSSDVVNLGENEVNHKIETVDKQSPVVEDIEHDNLTHQGEKEKESRSSGPFAIFALLGFGGAGYFYYSSTSKK</sequence>
<evidence type="ECO:0000313" key="3">
    <source>
        <dbReference type="EMBL" id="EMG45753.1"/>
    </source>
</evidence>